<evidence type="ECO:0000313" key="2">
    <source>
        <dbReference type="EMBL" id="GGM60403.1"/>
    </source>
</evidence>
<keyword evidence="3" id="KW-1185">Reference proteome</keyword>
<reference evidence="2" key="2">
    <citation type="submission" date="2020-09" db="EMBL/GenBank/DDBJ databases">
        <authorList>
            <person name="Sun Q."/>
            <person name="Zhou Y."/>
        </authorList>
    </citation>
    <scope>NUCLEOTIDE SEQUENCE</scope>
    <source>
        <strain evidence="2">CGMCC 4.5737</strain>
    </source>
</reference>
<name>A0A8J3CH51_9PSEU</name>
<sequence length="161" mass="16910">MTASVSPLNGLVEPRLRRHTQRRNEKAESGNGTFVPLCPDDDHGAKRGNRGSARGRTTAFCQPYVQVTGRPDGTLSAAVRAVSPVVTSGDDRVPTGAGPPAPATEKTAAFTFWSGVGLRHVPCSDPHLTTFGAETWTGLLGMTCHSDYSPLATNLDPVGAL</sequence>
<evidence type="ECO:0000313" key="3">
    <source>
        <dbReference type="Proteomes" id="UP000637578"/>
    </source>
</evidence>
<dbReference type="AlphaFoldDB" id="A0A8J3CH51"/>
<accession>A0A8J3CH51</accession>
<dbReference type="Proteomes" id="UP000637578">
    <property type="component" value="Unassembled WGS sequence"/>
</dbReference>
<comment type="caution">
    <text evidence="2">The sequence shown here is derived from an EMBL/GenBank/DDBJ whole genome shotgun (WGS) entry which is preliminary data.</text>
</comment>
<feature type="region of interest" description="Disordered" evidence="1">
    <location>
        <begin position="1"/>
        <end position="55"/>
    </location>
</feature>
<protein>
    <submittedName>
        <fullName evidence="2">Uncharacterized protein</fullName>
    </submittedName>
</protein>
<proteinExistence type="predicted"/>
<dbReference type="EMBL" id="BMMK01000015">
    <property type="protein sequence ID" value="GGM60403.1"/>
    <property type="molecule type" value="Genomic_DNA"/>
</dbReference>
<organism evidence="2 3">
    <name type="scientific">Longimycelium tulufanense</name>
    <dbReference type="NCBI Taxonomy" id="907463"/>
    <lineage>
        <taxon>Bacteria</taxon>
        <taxon>Bacillati</taxon>
        <taxon>Actinomycetota</taxon>
        <taxon>Actinomycetes</taxon>
        <taxon>Pseudonocardiales</taxon>
        <taxon>Pseudonocardiaceae</taxon>
        <taxon>Longimycelium</taxon>
    </lineage>
</organism>
<evidence type="ECO:0000256" key="1">
    <source>
        <dbReference type="SAM" id="MobiDB-lite"/>
    </source>
</evidence>
<gene>
    <name evidence="2" type="ORF">GCM10012275_34440</name>
</gene>
<reference evidence="2" key="1">
    <citation type="journal article" date="2014" name="Int. J. Syst. Evol. Microbiol.">
        <title>Complete genome sequence of Corynebacterium casei LMG S-19264T (=DSM 44701T), isolated from a smear-ripened cheese.</title>
        <authorList>
            <consortium name="US DOE Joint Genome Institute (JGI-PGF)"/>
            <person name="Walter F."/>
            <person name="Albersmeier A."/>
            <person name="Kalinowski J."/>
            <person name="Ruckert C."/>
        </authorList>
    </citation>
    <scope>NUCLEOTIDE SEQUENCE</scope>
    <source>
        <strain evidence="2">CGMCC 4.5737</strain>
    </source>
</reference>